<keyword evidence="2" id="KW-1185">Reference proteome</keyword>
<sequence length="76" mass="8791">EALCRVIKPTDSDMTAQKELKWAIPEFRSELARRQARDCLPEAFGKVWGQECRRQRSETEDKDTHHATAEDLVFTG</sequence>
<organism evidence="1 2">
    <name type="scientific">Coniosporium uncinatum</name>
    <dbReference type="NCBI Taxonomy" id="93489"/>
    <lineage>
        <taxon>Eukaryota</taxon>
        <taxon>Fungi</taxon>
        <taxon>Dikarya</taxon>
        <taxon>Ascomycota</taxon>
        <taxon>Pezizomycotina</taxon>
        <taxon>Dothideomycetes</taxon>
        <taxon>Dothideomycetes incertae sedis</taxon>
        <taxon>Coniosporium</taxon>
    </lineage>
</organism>
<name>A0ACC3CZX4_9PEZI</name>
<protein>
    <submittedName>
        <fullName evidence="1">Uncharacterized protein</fullName>
    </submittedName>
</protein>
<comment type="caution">
    <text evidence="1">The sequence shown here is derived from an EMBL/GenBank/DDBJ whole genome shotgun (WGS) entry which is preliminary data.</text>
</comment>
<proteinExistence type="predicted"/>
<evidence type="ECO:0000313" key="1">
    <source>
        <dbReference type="EMBL" id="KAK3059809.1"/>
    </source>
</evidence>
<reference evidence="1" key="1">
    <citation type="submission" date="2024-09" db="EMBL/GenBank/DDBJ databases">
        <title>Black Yeasts Isolated from many extreme environments.</title>
        <authorList>
            <person name="Coleine C."/>
            <person name="Stajich J.E."/>
            <person name="Selbmann L."/>
        </authorList>
    </citation>
    <scope>NUCLEOTIDE SEQUENCE</scope>
    <source>
        <strain evidence="1">CCFEE 5737</strain>
    </source>
</reference>
<dbReference type="EMBL" id="JAWDJW010009093">
    <property type="protein sequence ID" value="KAK3059809.1"/>
    <property type="molecule type" value="Genomic_DNA"/>
</dbReference>
<evidence type="ECO:0000313" key="2">
    <source>
        <dbReference type="Proteomes" id="UP001186974"/>
    </source>
</evidence>
<dbReference type="Proteomes" id="UP001186974">
    <property type="component" value="Unassembled WGS sequence"/>
</dbReference>
<accession>A0ACC3CZX4</accession>
<gene>
    <name evidence="1" type="ORF">LTS18_010012</name>
</gene>
<feature type="non-terminal residue" evidence="1">
    <location>
        <position position="1"/>
    </location>
</feature>